<evidence type="ECO:0000256" key="5">
    <source>
        <dbReference type="ARBA" id="ARBA00022833"/>
    </source>
</evidence>
<keyword evidence="10" id="KW-0539">Nucleus</keyword>
<dbReference type="SMART" id="SM00399">
    <property type="entry name" value="ZnF_C4"/>
    <property type="match status" value="1"/>
</dbReference>
<dbReference type="SUPFAM" id="SSF48508">
    <property type="entry name" value="Nuclear receptor ligand-binding domain"/>
    <property type="match status" value="1"/>
</dbReference>
<comment type="subcellular location">
    <subcellularLocation>
        <location evidence="1">Nucleus</location>
    </subcellularLocation>
</comment>
<protein>
    <submittedName>
        <fullName evidence="15">Ligand-binding domain of nuclear hormone receptor domain-containing protein</fullName>
    </submittedName>
</protein>
<evidence type="ECO:0000256" key="6">
    <source>
        <dbReference type="ARBA" id="ARBA00023015"/>
    </source>
</evidence>
<comment type="caution">
    <text evidence="15">The sequence shown here is derived from an EMBL/GenBank/DDBJ whole genome shotgun (WGS) entry which is preliminary data.</text>
</comment>
<dbReference type="PRINTS" id="PR00398">
    <property type="entry name" value="STRDHORMONER"/>
</dbReference>
<dbReference type="GO" id="GO:0005634">
    <property type="term" value="C:nucleus"/>
    <property type="evidence" value="ECO:0007669"/>
    <property type="project" value="UniProtKB-SubCell"/>
</dbReference>
<keyword evidence="7" id="KW-0238">DNA-binding</keyword>
<dbReference type="InterPro" id="IPR013088">
    <property type="entry name" value="Znf_NHR/GATA"/>
</dbReference>
<keyword evidence="11" id="KW-0175">Coiled coil</keyword>
<evidence type="ECO:0000313" key="16">
    <source>
        <dbReference type="Proteomes" id="UP001201812"/>
    </source>
</evidence>
<evidence type="ECO:0000313" key="15">
    <source>
        <dbReference type="EMBL" id="KAI1719936.1"/>
    </source>
</evidence>
<organism evidence="15 16">
    <name type="scientific">Ditylenchus destructor</name>
    <dbReference type="NCBI Taxonomy" id="166010"/>
    <lineage>
        <taxon>Eukaryota</taxon>
        <taxon>Metazoa</taxon>
        <taxon>Ecdysozoa</taxon>
        <taxon>Nematoda</taxon>
        <taxon>Chromadorea</taxon>
        <taxon>Rhabditida</taxon>
        <taxon>Tylenchina</taxon>
        <taxon>Tylenchomorpha</taxon>
        <taxon>Sphaerularioidea</taxon>
        <taxon>Anguinidae</taxon>
        <taxon>Anguininae</taxon>
        <taxon>Ditylenchus</taxon>
    </lineage>
</organism>
<dbReference type="GO" id="GO:0008270">
    <property type="term" value="F:zinc ion binding"/>
    <property type="evidence" value="ECO:0007669"/>
    <property type="project" value="UniProtKB-KW"/>
</dbReference>
<dbReference type="PANTHER" id="PTHR46587">
    <property type="entry name" value="NUCLEAR HORMONE RECEPTOR FAMILY"/>
    <property type="match status" value="1"/>
</dbReference>
<dbReference type="InterPro" id="IPR035500">
    <property type="entry name" value="NHR-like_dom_sf"/>
</dbReference>
<dbReference type="Gene3D" id="1.10.565.10">
    <property type="entry name" value="Retinoid X Receptor"/>
    <property type="match status" value="1"/>
</dbReference>
<dbReference type="Proteomes" id="UP001201812">
    <property type="component" value="Unassembled WGS sequence"/>
</dbReference>
<evidence type="ECO:0000259" key="13">
    <source>
        <dbReference type="PROSITE" id="PS51030"/>
    </source>
</evidence>
<dbReference type="SUPFAM" id="SSF57716">
    <property type="entry name" value="Glucocorticoid receptor-like (DNA-binding domain)"/>
    <property type="match status" value="1"/>
</dbReference>
<gene>
    <name evidence="15" type="ORF">DdX_05298</name>
</gene>
<dbReference type="InterPro" id="IPR001628">
    <property type="entry name" value="Znf_hrmn_rcpt"/>
</dbReference>
<evidence type="ECO:0000256" key="2">
    <source>
        <dbReference type="ARBA" id="ARBA00005993"/>
    </source>
</evidence>
<sequence length="425" mass="48693">MVGNNTLKLRKSVIVDTDSVIASSDTKGDLCCLICGRQSNGRHYGCVSCVRCKTFFRRAVLQKQEPKCILDDGECKNPMKYCRGCRYRTCLQMGMTITALRPKRDIIGVRRCAPSTSAPSKCFSNKSSKSAKEKTNNSVSSSMELLQLISKLTAFDENIRAKKFELLRLKNEAKELAAALKNVENTVSSPNNRLIITMRSDMSEVTQVEMLMLMEWVKCLPDFLALPMSDQIILLKRFAVHYMVLEHGYFTASVVDVDDLWLISNGTCMPRSVNLLPEQIKRTVTEGRKWRQEKLYKQMTDRCIDEVAVPLRRLKLMPQELLTLKIIMLFNCGNHTHSEDNTLLICDESRQKLIRSKNQIINALFEFYKSIHYKNYEERFGNVILTLSGIFSAATALLESYQIMRFFKLCNYDHISEQLLFDASD</sequence>
<evidence type="ECO:0000256" key="4">
    <source>
        <dbReference type="ARBA" id="ARBA00022771"/>
    </source>
</evidence>
<evidence type="ECO:0000256" key="7">
    <source>
        <dbReference type="ARBA" id="ARBA00023125"/>
    </source>
</evidence>
<dbReference type="InterPro" id="IPR000536">
    <property type="entry name" value="Nucl_hrmn_rcpt_lig-bd"/>
</dbReference>
<dbReference type="CDD" id="cd06960">
    <property type="entry name" value="NR_DBD_HNF4A"/>
    <property type="match status" value="1"/>
</dbReference>
<feature type="domain" description="NR LBD" evidence="14">
    <location>
        <begin position="144"/>
        <end position="423"/>
    </location>
</feature>
<keyword evidence="6" id="KW-0805">Transcription regulation</keyword>
<name>A0AAD4R9P9_9BILA</name>
<dbReference type="Pfam" id="PF00105">
    <property type="entry name" value="zf-C4"/>
    <property type="match status" value="1"/>
</dbReference>
<dbReference type="PROSITE" id="PS51030">
    <property type="entry name" value="NUCLEAR_REC_DBD_2"/>
    <property type="match status" value="1"/>
</dbReference>
<comment type="similarity">
    <text evidence="2">Belongs to the nuclear hormone receptor family.</text>
</comment>
<dbReference type="PANTHER" id="PTHR46587:SF7">
    <property type="entry name" value="NUCLEAR HORMONE RECEPTOR FAMILY MEMBER NHR-19"/>
    <property type="match status" value="1"/>
</dbReference>
<keyword evidence="8" id="KW-0804">Transcription</keyword>
<feature type="compositionally biased region" description="Polar residues" evidence="12">
    <location>
        <begin position="114"/>
        <end position="128"/>
    </location>
</feature>
<keyword evidence="9 15" id="KW-0675">Receptor</keyword>
<dbReference type="EMBL" id="JAKKPZ010000006">
    <property type="protein sequence ID" value="KAI1719936.1"/>
    <property type="molecule type" value="Genomic_DNA"/>
</dbReference>
<evidence type="ECO:0000256" key="9">
    <source>
        <dbReference type="ARBA" id="ARBA00023170"/>
    </source>
</evidence>
<evidence type="ECO:0000256" key="3">
    <source>
        <dbReference type="ARBA" id="ARBA00022723"/>
    </source>
</evidence>
<keyword evidence="3" id="KW-0479">Metal-binding</keyword>
<evidence type="ECO:0000256" key="10">
    <source>
        <dbReference type="ARBA" id="ARBA00023242"/>
    </source>
</evidence>
<keyword evidence="16" id="KW-1185">Reference proteome</keyword>
<dbReference type="CDD" id="cd06157">
    <property type="entry name" value="NR_LBD"/>
    <property type="match status" value="1"/>
</dbReference>
<dbReference type="PROSITE" id="PS51843">
    <property type="entry name" value="NR_LBD"/>
    <property type="match status" value="1"/>
</dbReference>
<feature type="domain" description="Nuclear receptor" evidence="13">
    <location>
        <begin position="29"/>
        <end position="102"/>
    </location>
</feature>
<dbReference type="GO" id="GO:0003700">
    <property type="term" value="F:DNA-binding transcription factor activity"/>
    <property type="evidence" value="ECO:0007669"/>
    <property type="project" value="InterPro"/>
</dbReference>
<feature type="coiled-coil region" evidence="11">
    <location>
        <begin position="159"/>
        <end position="186"/>
    </location>
</feature>
<reference evidence="15" key="1">
    <citation type="submission" date="2022-01" db="EMBL/GenBank/DDBJ databases">
        <title>Genome Sequence Resource for Two Populations of Ditylenchus destructor, the Migratory Endoparasitic Phytonematode.</title>
        <authorList>
            <person name="Zhang H."/>
            <person name="Lin R."/>
            <person name="Xie B."/>
        </authorList>
    </citation>
    <scope>NUCLEOTIDE SEQUENCE</scope>
    <source>
        <strain evidence="15">BazhouSP</strain>
    </source>
</reference>
<evidence type="ECO:0000256" key="8">
    <source>
        <dbReference type="ARBA" id="ARBA00023163"/>
    </source>
</evidence>
<dbReference type="AlphaFoldDB" id="A0AAD4R9P9"/>
<dbReference type="Pfam" id="PF00104">
    <property type="entry name" value="Hormone_recep"/>
    <property type="match status" value="1"/>
</dbReference>
<evidence type="ECO:0000256" key="12">
    <source>
        <dbReference type="SAM" id="MobiDB-lite"/>
    </source>
</evidence>
<evidence type="ECO:0000256" key="1">
    <source>
        <dbReference type="ARBA" id="ARBA00004123"/>
    </source>
</evidence>
<dbReference type="Gene3D" id="3.30.50.10">
    <property type="entry name" value="Erythroid Transcription Factor GATA-1, subunit A"/>
    <property type="match status" value="1"/>
</dbReference>
<dbReference type="InterPro" id="IPR049636">
    <property type="entry name" value="HNF4-like_DBD"/>
</dbReference>
<keyword evidence="5" id="KW-0862">Zinc</keyword>
<evidence type="ECO:0000259" key="14">
    <source>
        <dbReference type="PROSITE" id="PS51843"/>
    </source>
</evidence>
<proteinExistence type="inferred from homology"/>
<dbReference type="GO" id="GO:0000978">
    <property type="term" value="F:RNA polymerase II cis-regulatory region sequence-specific DNA binding"/>
    <property type="evidence" value="ECO:0007669"/>
    <property type="project" value="InterPro"/>
</dbReference>
<dbReference type="PRINTS" id="PR00047">
    <property type="entry name" value="STROIDFINGER"/>
</dbReference>
<keyword evidence="4" id="KW-0863">Zinc-finger</keyword>
<evidence type="ECO:0000256" key="11">
    <source>
        <dbReference type="SAM" id="Coils"/>
    </source>
</evidence>
<dbReference type="InterPro" id="IPR001723">
    <property type="entry name" value="Nuclear_hrmn_rcpt"/>
</dbReference>
<accession>A0AAD4R9P9</accession>
<dbReference type="SMART" id="SM00430">
    <property type="entry name" value="HOLI"/>
    <property type="match status" value="1"/>
</dbReference>
<feature type="region of interest" description="Disordered" evidence="12">
    <location>
        <begin position="114"/>
        <end position="136"/>
    </location>
</feature>